<dbReference type="EMBL" id="BMYF01000023">
    <property type="protein sequence ID" value="GHB49191.1"/>
    <property type="molecule type" value="Genomic_DNA"/>
</dbReference>
<evidence type="ECO:0000313" key="4">
    <source>
        <dbReference type="Proteomes" id="UP000642809"/>
    </source>
</evidence>
<protein>
    <submittedName>
        <fullName evidence="3">ATPase</fullName>
    </submittedName>
</protein>
<feature type="coiled-coil region" evidence="1">
    <location>
        <begin position="683"/>
        <end position="743"/>
    </location>
</feature>
<reference evidence="3" key="1">
    <citation type="journal article" date="2014" name="Int. J. Syst. Evol. Microbiol.">
        <title>Complete genome sequence of Corynebacterium casei LMG S-19264T (=DSM 44701T), isolated from a smear-ripened cheese.</title>
        <authorList>
            <consortium name="US DOE Joint Genome Institute (JGI-PGF)"/>
            <person name="Walter F."/>
            <person name="Albersmeier A."/>
            <person name="Kalinowski J."/>
            <person name="Ruckert C."/>
        </authorList>
    </citation>
    <scope>NUCLEOTIDE SEQUENCE</scope>
    <source>
        <strain evidence="3">KCTC 23224</strain>
    </source>
</reference>
<dbReference type="Pfam" id="PF13175">
    <property type="entry name" value="AAA_15"/>
    <property type="match status" value="1"/>
</dbReference>
<accession>A0A8J3CZH0</accession>
<dbReference type="Gene3D" id="3.40.50.300">
    <property type="entry name" value="P-loop containing nucleotide triphosphate hydrolases"/>
    <property type="match status" value="2"/>
</dbReference>
<proteinExistence type="predicted"/>
<dbReference type="PANTHER" id="PTHR41259">
    <property type="entry name" value="DOUBLE-STRAND BREAK REPAIR RAD50 ATPASE, PUTATIVE-RELATED"/>
    <property type="match status" value="1"/>
</dbReference>
<evidence type="ECO:0000313" key="3">
    <source>
        <dbReference type="EMBL" id="GHB49191.1"/>
    </source>
</evidence>
<keyword evidence="4" id="KW-1185">Reference proteome</keyword>
<reference evidence="3" key="2">
    <citation type="submission" date="2020-09" db="EMBL/GenBank/DDBJ databases">
        <authorList>
            <person name="Sun Q."/>
            <person name="Kim S."/>
        </authorList>
    </citation>
    <scope>NUCLEOTIDE SEQUENCE</scope>
    <source>
        <strain evidence="3">KCTC 23224</strain>
    </source>
</reference>
<dbReference type="InterPro" id="IPR041685">
    <property type="entry name" value="AAA_GajA/Old/RecF-like"/>
</dbReference>
<dbReference type="AlphaFoldDB" id="A0A8J3CZH0"/>
<evidence type="ECO:0000259" key="2">
    <source>
        <dbReference type="Pfam" id="PF13175"/>
    </source>
</evidence>
<sequence length="893" mass="100271">MLIRSVKLRNFKKHQSLDLDFHEKLNLIGGPNEVGKSTVAEAIHAVLFFKHGGSTKEQKELQSITSTDGPSVELIFQIGECVYTLKKTYLRNQACTLSAPGQPTLTGTAAEEALAKLLATQAPLGSPSQAKGEWAHLWVWQGSAGNNPVSALVSQQAKMFAQLQELGVMAAMASTKDQKVVETFSSRLNQIFTSTGKSKVGSNLSKAESSSTEAEENYKSISQEISSLEDQLKAYSEKQQGLVNAEKRLTELEEERKSIQKELNEIQVLDERVKKEKTLLENYQTKENELKAKIDAIKALTLEIQHTEIELKPMMDSIKALDQQIQELQTTIGQEEGLLVEFRKEDVALKEELDFCELENRILAKRKEIRMITENLAKVKGIQASLYAYREKLVELPPIEQKDLDTWTTLESHVQTAEGVLNAIATEVEILNSQEQLGLNGEQVQGKKLLTQSAIFQLNGKDLLKITPGGGESLESATQKHQATLASLQEFKNRLGLQKKSQALEIVQKRRELSGQISNESAKLGALDRQEQLQQVKVKSEAELSQLDLQKNTLVEQSPHLNNLHEIDFENHGKEIQKKRNALLVKIQEKSSATDALKKRVNEVKAEQNKIHEKSLSMTETLAEKKPRLNLLLEQGGEELDAFETVQESRKVQESVYQRIKLELEDMMPEHINTSDKQNQVALKTLSDQYRQLELDLATLKGKLNQTGERNPYLEQQTAFTRLELLRNQLQGLRQEGEAIKLLNQLFVEEQQQLTQSYAAPFAEKVQHYLSFIFGRNVSVNIQSDQSGTFSKLEIYRDQFRDLGTVDFDKLSGGTKEQMAAAVRLAMAEVLAPAYGGYLPMIFDDAFAYSDKERLKALPDMLFSAAERGLQIILLSCTPQEYGNLGAFEVSLN</sequence>
<dbReference type="PANTHER" id="PTHR41259:SF1">
    <property type="entry name" value="DOUBLE-STRAND BREAK REPAIR RAD50 ATPASE, PUTATIVE-RELATED"/>
    <property type="match status" value="1"/>
</dbReference>
<organism evidence="3 4">
    <name type="scientific">Mongoliitalea lutea</name>
    <dbReference type="NCBI Taxonomy" id="849756"/>
    <lineage>
        <taxon>Bacteria</taxon>
        <taxon>Pseudomonadati</taxon>
        <taxon>Bacteroidota</taxon>
        <taxon>Cytophagia</taxon>
        <taxon>Cytophagales</taxon>
        <taxon>Cyclobacteriaceae</taxon>
        <taxon>Mongoliitalea</taxon>
    </lineage>
</organism>
<keyword evidence="1" id="KW-0175">Coiled coil</keyword>
<feature type="coiled-coil region" evidence="1">
    <location>
        <begin position="204"/>
        <end position="338"/>
    </location>
</feature>
<gene>
    <name evidence="3" type="primary">sbcC</name>
    <name evidence="3" type="ORF">GCM10008106_32490</name>
</gene>
<comment type="caution">
    <text evidence="3">The sequence shown here is derived from an EMBL/GenBank/DDBJ whole genome shotgun (WGS) entry which is preliminary data.</text>
</comment>
<name>A0A8J3CZH0_9BACT</name>
<dbReference type="InterPro" id="IPR027417">
    <property type="entry name" value="P-loop_NTPase"/>
</dbReference>
<dbReference type="Proteomes" id="UP000642809">
    <property type="component" value="Unassembled WGS sequence"/>
</dbReference>
<feature type="domain" description="Endonuclease GajA/Old nuclease/RecF-like AAA" evidence="2">
    <location>
        <begin position="1"/>
        <end position="320"/>
    </location>
</feature>
<evidence type="ECO:0000256" key="1">
    <source>
        <dbReference type="SAM" id="Coils"/>
    </source>
</evidence>
<dbReference type="RefSeq" id="WP_189585185.1">
    <property type="nucleotide sequence ID" value="NZ_BMYF01000023.1"/>
</dbReference>
<dbReference type="SUPFAM" id="SSF52540">
    <property type="entry name" value="P-loop containing nucleoside triphosphate hydrolases"/>
    <property type="match status" value="1"/>
</dbReference>